<dbReference type="InParanoid" id="K5WAT7"/>
<feature type="compositionally biased region" description="Basic and acidic residues" evidence="1">
    <location>
        <begin position="161"/>
        <end position="172"/>
    </location>
</feature>
<dbReference type="HOGENOM" id="CLU_053360_0_1_1"/>
<keyword evidence="4" id="KW-1185">Reference proteome</keyword>
<name>K5WAT7_PHACS</name>
<accession>K5WAT7</accession>
<protein>
    <recommendedName>
        <fullName evidence="2">DUF6533 domain-containing protein</fullName>
    </recommendedName>
</protein>
<gene>
    <name evidence="3" type="ORF">PHACADRAFT_207575</name>
</gene>
<dbReference type="Pfam" id="PF20151">
    <property type="entry name" value="DUF6533"/>
    <property type="match status" value="1"/>
</dbReference>
<reference evidence="3 4" key="1">
    <citation type="journal article" date="2012" name="BMC Genomics">
        <title>Comparative genomics of the white-rot fungi, Phanerochaete carnosa and P. chrysosporium, to elucidate the genetic basis of the distinct wood types they colonize.</title>
        <authorList>
            <person name="Suzuki H."/>
            <person name="MacDonald J."/>
            <person name="Syed K."/>
            <person name="Salamov A."/>
            <person name="Hori C."/>
            <person name="Aerts A."/>
            <person name="Henrissat B."/>
            <person name="Wiebenga A."/>
            <person name="vanKuyk P.A."/>
            <person name="Barry K."/>
            <person name="Lindquist E."/>
            <person name="LaButti K."/>
            <person name="Lapidus A."/>
            <person name="Lucas S."/>
            <person name="Coutinho P."/>
            <person name="Gong Y."/>
            <person name="Samejima M."/>
            <person name="Mahadevan R."/>
            <person name="Abou-Zaid M."/>
            <person name="de Vries R.P."/>
            <person name="Igarashi K."/>
            <person name="Yadav J.S."/>
            <person name="Grigoriev I.V."/>
            <person name="Master E.R."/>
        </authorList>
    </citation>
    <scope>NUCLEOTIDE SEQUENCE [LARGE SCALE GENOMIC DNA]</scope>
    <source>
        <strain evidence="3 4">HHB-10118-sp</strain>
    </source>
</reference>
<dbReference type="InterPro" id="IPR045340">
    <property type="entry name" value="DUF6533"/>
</dbReference>
<sequence length="224" mass="24668">MLSLVVYEYLTTLHQEISVVWGGKFTITSTLLLATRGTMLLGPLLEVVPSEQAWCTLYFLVLLAINILDLLTFSDSNFYTGTYANIFIKYMPPLLVQRFILNLRQLNRTAGEDNSDAQQFSRLSISFRMSSGFLGNIGELLEYGQSEQVEDNGGNDSCMAEEPRGGFEEGSVHQEGPSLAYRDEPTEPEAAPVLRLAEHASKEGIVESPAYSRGMVAGPSTAAR</sequence>
<evidence type="ECO:0000313" key="3">
    <source>
        <dbReference type="EMBL" id="EKM56295.1"/>
    </source>
</evidence>
<dbReference type="EMBL" id="JH930471">
    <property type="protein sequence ID" value="EKM56295.1"/>
    <property type="molecule type" value="Genomic_DNA"/>
</dbReference>
<evidence type="ECO:0000313" key="4">
    <source>
        <dbReference type="Proteomes" id="UP000008370"/>
    </source>
</evidence>
<evidence type="ECO:0000259" key="2">
    <source>
        <dbReference type="Pfam" id="PF20151"/>
    </source>
</evidence>
<evidence type="ECO:0000256" key="1">
    <source>
        <dbReference type="SAM" id="MobiDB-lite"/>
    </source>
</evidence>
<dbReference type="OrthoDB" id="2756573at2759"/>
<dbReference type="AlphaFoldDB" id="K5WAT7"/>
<proteinExistence type="predicted"/>
<feature type="domain" description="DUF6533" evidence="2">
    <location>
        <begin position="2"/>
        <end position="40"/>
    </location>
</feature>
<dbReference type="Proteomes" id="UP000008370">
    <property type="component" value="Unassembled WGS sequence"/>
</dbReference>
<organism evidence="3 4">
    <name type="scientific">Phanerochaete carnosa (strain HHB-10118-sp)</name>
    <name type="common">White-rot fungus</name>
    <name type="synonym">Peniophora carnosa</name>
    <dbReference type="NCBI Taxonomy" id="650164"/>
    <lineage>
        <taxon>Eukaryota</taxon>
        <taxon>Fungi</taxon>
        <taxon>Dikarya</taxon>
        <taxon>Basidiomycota</taxon>
        <taxon>Agaricomycotina</taxon>
        <taxon>Agaricomycetes</taxon>
        <taxon>Polyporales</taxon>
        <taxon>Phanerochaetaceae</taxon>
        <taxon>Phanerochaete</taxon>
    </lineage>
</organism>
<feature type="region of interest" description="Disordered" evidence="1">
    <location>
        <begin position="149"/>
        <end position="184"/>
    </location>
</feature>
<dbReference type="KEGG" id="pco:PHACADRAFT_207575"/>
<dbReference type="GeneID" id="18912631"/>
<dbReference type="RefSeq" id="XP_007394149.1">
    <property type="nucleotide sequence ID" value="XM_007394087.1"/>
</dbReference>